<feature type="compositionally biased region" description="Polar residues" evidence="1">
    <location>
        <begin position="496"/>
        <end position="506"/>
    </location>
</feature>
<dbReference type="GeneID" id="116322767"/>
<sequence length="812" mass="91154">MTTTTNSSVLKDVVAYVDVWSADKTGNYSKPFVQQLLEMGAQVSKTFNKQVTHVVFKNGRPATWRKAKKSNVHLVTVLWIGRCYDDGVRVDEELFAASNDESSPVLKNKKHRCMQPKDSPERTPENDRRMRKKLDKMRKDLAPKEPIVTDVSPIIIDEENGIVYSPAFKRSEYMAQRLKDMKDKRENLSPTASQMVESPSPTRLKPSLGSSPSVLKLTYDQSDDDSSASVPELGYSPDKEEGRTHTDVRDHEHLELCHRKDCLSPSHRVAEQVISVPACPDSEHEEGNKQKKSRRTLVRKKEMDKDKSIDFLQSPCQDRKSDNSKNDQKEGMQSQMKSPKLTPNKSEKRKQKNTKVNSVAETKSHIFPDTLESSSCLSSPVRGGAASGQKKPKRARQSFSALVRSFTSSSEHKCGTPGTADGRDDVFEDYFSSANHSQRKQRPRSLNLPVASDIKIPFNLDPLPASKKRRSEIFGPKGQKKRKMEESDTGKHFDQQSETSIETQTHQGEESLPMLDSPSINKKPTGKRRRQSTSTFTSINKTTSETTERSSASSSGQQTALPEFKAVPELQKNSDFSVPSQIVESRGNECTVAAGFAESLTEAEGNHNKQVSLTLQKMVNKTKALRTLVMTSMPTEKQNTVVQVVKALGGFSVVDRVCESTTHVVSGEHRRTVNILLGIARGCWILSFEWILWSLEQRQWIPEEPYELSDQFPAAQICRLQRHLSAGEHQQDLFQGQPAMFVSQHSQPPTQSLVELIELCGGTVCKTVRQAGICIGKYSGRRPEGSRILSEQWVLDSITHLKQLSYDNYELE</sequence>
<keyword evidence="4" id="KW-1185">Reference proteome</keyword>
<proteinExistence type="predicted"/>
<dbReference type="GO" id="GO:0005634">
    <property type="term" value="C:nucleus"/>
    <property type="evidence" value="ECO:0007669"/>
    <property type="project" value="InterPro"/>
</dbReference>
<feature type="domain" description="BRCT" evidence="2">
    <location>
        <begin position="5"/>
        <end position="97"/>
    </location>
</feature>
<dbReference type="CDD" id="cd17716">
    <property type="entry name" value="BRCT_microcephalin_rpt1"/>
    <property type="match status" value="1"/>
</dbReference>
<dbReference type="CDD" id="cd17736">
    <property type="entry name" value="BRCT_microcephalin_rpt2"/>
    <property type="match status" value="1"/>
</dbReference>
<dbReference type="Pfam" id="PF16589">
    <property type="entry name" value="BRCT_2"/>
    <property type="match status" value="1"/>
</dbReference>
<evidence type="ECO:0000256" key="1">
    <source>
        <dbReference type="SAM" id="MobiDB-lite"/>
    </source>
</evidence>
<reference evidence="3" key="1">
    <citation type="submission" date="2025-08" db="UniProtKB">
        <authorList>
            <consortium name="Ensembl"/>
        </authorList>
    </citation>
    <scope>IDENTIFICATION</scope>
</reference>
<dbReference type="PANTHER" id="PTHR14625">
    <property type="entry name" value="MICROCEPHALIN"/>
    <property type="match status" value="1"/>
</dbReference>
<dbReference type="Ensembl" id="ENSOABT00000052580.2">
    <property type="protein sequence ID" value="ENSOABP00000051275.2"/>
    <property type="gene ID" value="ENSOABG00000022815.2"/>
</dbReference>
<dbReference type="SUPFAM" id="SSF52113">
    <property type="entry name" value="BRCT domain"/>
    <property type="match status" value="3"/>
</dbReference>
<dbReference type="InterPro" id="IPR022047">
    <property type="entry name" value="Microcephalin-like"/>
</dbReference>
<dbReference type="GO" id="GO:0006281">
    <property type="term" value="P:DNA repair"/>
    <property type="evidence" value="ECO:0007669"/>
    <property type="project" value="InterPro"/>
</dbReference>
<dbReference type="RefSeq" id="XP_031598795.1">
    <property type="nucleotide sequence ID" value="XM_031742935.2"/>
</dbReference>
<feature type="region of interest" description="Disordered" evidence="1">
    <location>
        <begin position="279"/>
        <end position="560"/>
    </location>
</feature>
<dbReference type="GO" id="GO:0000278">
    <property type="term" value="P:mitotic cell cycle"/>
    <property type="evidence" value="ECO:0007669"/>
    <property type="project" value="TreeGrafter"/>
</dbReference>
<feature type="compositionally biased region" description="Polar residues" evidence="1">
    <location>
        <begin position="532"/>
        <end position="541"/>
    </location>
</feature>
<feature type="compositionally biased region" description="Polar residues" evidence="1">
    <location>
        <begin position="331"/>
        <end position="344"/>
    </location>
</feature>
<feature type="compositionally biased region" description="Low complexity" evidence="1">
    <location>
        <begin position="542"/>
        <end position="560"/>
    </location>
</feature>
<dbReference type="PROSITE" id="PS50172">
    <property type="entry name" value="BRCT"/>
    <property type="match status" value="3"/>
</dbReference>
<feature type="domain" description="BRCT" evidence="2">
    <location>
        <begin position="729"/>
        <end position="811"/>
    </location>
</feature>
<feature type="compositionally biased region" description="Basic and acidic residues" evidence="1">
    <location>
        <begin position="299"/>
        <end position="309"/>
    </location>
</feature>
<dbReference type="PRINTS" id="PR00493">
    <property type="entry name" value="BRSTCANCERI"/>
</dbReference>
<dbReference type="InterPro" id="IPR036420">
    <property type="entry name" value="BRCT_dom_sf"/>
</dbReference>
<feature type="region of interest" description="Disordered" evidence="1">
    <location>
        <begin position="183"/>
        <end position="247"/>
    </location>
</feature>
<organism evidence="3 4">
    <name type="scientific">Oreochromis aureus</name>
    <name type="common">Israeli tilapia</name>
    <name type="synonym">Chromis aureus</name>
    <dbReference type="NCBI Taxonomy" id="47969"/>
    <lineage>
        <taxon>Eukaryota</taxon>
        <taxon>Metazoa</taxon>
        <taxon>Chordata</taxon>
        <taxon>Craniata</taxon>
        <taxon>Vertebrata</taxon>
        <taxon>Euteleostomi</taxon>
        <taxon>Actinopterygii</taxon>
        <taxon>Neopterygii</taxon>
        <taxon>Teleostei</taxon>
        <taxon>Neoteleostei</taxon>
        <taxon>Acanthomorphata</taxon>
        <taxon>Ovalentaria</taxon>
        <taxon>Cichlomorphae</taxon>
        <taxon>Cichliformes</taxon>
        <taxon>Cichlidae</taxon>
        <taxon>African cichlids</taxon>
        <taxon>Pseudocrenilabrinae</taxon>
        <taxon>Oreochromini</taxon>
        <taxon>Oreochromis</taxon>
    </lineage>
</organism>
<dbReference type="Gene3D" id="3.40.50.10190">
    <property type="entry name" value="BRCT domain"/>
    <property type="match status" value="3"/>
</dbReference>
<gene>
    <name evidence="3" type="primary">MCPH1</name>
</gene>
<dbReference type="Proteomes" id="UP000472276">
    <property type="component" value="Unassembled WGS sequence"/>
</dbReference>
<dbReference type="InterPro" id="IPR001357">
    <property type="entry name" value="BRCT_dom"/>
</dbReference>
<feature type="compositionally biased region" description="Basic and acidic residues" evidence="1">
    <location>
        <begin position="118"/>
        <end position="128"/>
    </location>
</feature>
<dbReference type="PANTHER" id="PTHR14625:SF3">
    <property type="entry name" value="MICROCEPHALIN"/>
    <property type="match status" value="1"/>
</dbReference>
<name>A0A668VHB2_OREAU</name>
<dbReference type="AlphaFoldDB" id="A0A668VHB2"/>
<feature type="domain" description="BRCT" evidence="2">
    <location>
        <begin position="617"/>
        <end position="708"/>
    </location>
</feature>
<dbReference type="FunFam" id="3.40.50.10190:FF:000047">
    <property type="entry name" value="Microcephalin"/>
    <property type="match status" value="1"/>
</dbReference>
<reference evidence="3" key="2">
    <citation type="submission" date="2025-09" db="UniProtKB">
        <authorList>
            <consortium name="Ensembl"/>
        </authorList>
    </citation>
    <scope>IDENTIFICATION</scope>
</reference>
<feature type="compositionally biased region" description="Polar residues" evidence="1">
    <location>
        <begin position="397"/>
        <end position="409"/>
    </location>
</feature>
<dbReference type="RefSeq" id="XP_031598796.1">
    <property type="nucleotide sequence ID" value="XM_031742936.2"/>
</dbReference>
<dbReference type="Pfam" id="PF12738">
    <property type="entry name" value="PTCB-BRCT"/>
    <property type="match status" value="1"/>
</dbReference>
<evidence type="ECO:0000313" key="3">
    <source>
        <dbReference type="Ensembl" id="ENSOABP00000051275.2"/>
    </source>
</evidence>
<dbReference type="OMA" id="KPRSWRT"/>
<feature type="compositionally biased region" description="Basic and acidic residues" evidence="1">
    <location>
        <begin position="483"/>
        <end position="495"/>
    </location>
</feature>
<dbReference type="CDD" id="cd17751">
    <property type="entry name" value="BRCT_microcephalin_rpt3"/>
    <property type="match status" value="1"/>
</dbReference>
<accession>A0A668VHB2</accession>
<dbReference type="SMART" id="SM00292">
    <property type="entry name" value="BRCT"/>
    <property type="match status" value="3"/>
</dbReference>
<feature type="compositionally biased region" description="Polar residues" evidence="1">
    <location>
        <begin position="188"/>
        <end position="201"/>
    </location>
</feature>
<dbReference type="GO" id="GO:0003677">
    <property type="term" value="F:DNA binding"/>
    <property type="evidence" value="ECO:0007669"/>
    <property type="project" value="InterPro"/>
</dbReference>
<evidence type="ECO:0000259" key="2">
    <source>
        <dbReference type="PROSITE" id="PS50172"/>
    </source>
</evidence>
<protein>
    <recommendedName>
        <fullName evidence="2">BRCT domain-containing protein</fullName>
    </recommendedName>
</protein>
<dbReference type="GO" id="GO:0008270">
    <property type="term" value="F:zinc ion binding"/>
    <property type="evidence" value="ECO:0007669"/>
    <property type="project" value="InterPro"/>
</dbReference>
<feature type="region of interest" description="Disordered" evidence="1">
    <location>
        <begin position="105"/>
        <end position="129"/>
    </location>
</feature>
<feature type="compositionally biased region" description="Basic and acidic residues" evidence="1">
    <location>
        <begin position="237"/>
        <end position="247"/>
    </location>
</feature>
<dbReference type="GO" id="GO:0004842">
    <property type="term" value="F:ubiquitin-protein transferase activity"/>
    <property type="evidence" value="ECO:0007669"/>
    <property type="project" value="InterPro"/>
</dbReference>
<feature type="compositionally biased region" description="Basic and acidic residues" evidence="1">
    <location>
        <begin position="317"/>
        <end position="330"/>
    </location>
</feature>
<dbReference type="InterPro" id="IPR011364">
    <property type="entry name" value="BRCA1"/>
</dbReference>
<evidence type="ECO:0000313" key="4">
    <source>
        <dbReference type="Proteomes" id="UP000472276"/>
    </source>
</evidence>